<accession>A0A1Q9DE77</accession>
<proteinExistence type="predicted"/>
<dbReference type="AlphaFoldDB" id="A0A1Q9DE77"/>
<dbReference type="Proteomes" id="UP000186817">
    <property type="component" value="Unassembled WGS sequence"/>
</dbReference>
<dbReference type="EMBL" id="LSRX01000580">
    <property type="protein sequence ID" value="OLP93435.1"/>
    <property type="molecule type" value="Genomic_DNA"/>
</dbReference>
<dbReference type="Gene3D" id="3.90.320.10">
    <property type="match status" value="1"/>
</dbReference>
<evidence type="ECO:0000313" key="1">
    <source>
        <dbReference type="EMBL" id="OLP93435.1"/>
    </source>
</evidence>
<dbReference type="OMA" id="CCLLEES"/>
<name>A0A1Q9DE77_SYMMI</name>
<dbReference type="OrthoDB" id="448923at2759"/>
<reference evidence="1 2" key="1">
    <citation type="submission" date="2016-02" db="EMBL/GenBank/DDBJ databases">
        <title>Genome analysis of coral dinoflagellate symbionts highlights evolutionary adaptations to a symbiotic lifestyle.</title>
        <authorList>
            <person name="Aranda M."/>
            <person name="Li Y."/>
            <person name="Liew Y.J."/>
            <person name="Baumgarten S."/>
            <person name="Simakov O."/>
            <person name="Wilson M."/>
            <person name="Piel J."/>
            <person name="Ashoor H."/>
            <person name="Bougouffa S."/>
            <person name="Bajic V.B."/>
            <person name="Ryu T."/>
            <person name="Ravasi T."/>
            <person name="Bayer T."/>
            <person name="Micklem G."/>
            <person name="Kim H."/>
            <person name="Bhak J."/>
            <person name="Lajeunesse T.C."/>
            <person name="Voolstra C.R."/>
        </authorList>
    </citation>
    <scope>NUCLEOTIDE SEQUENCE [LARGE SCALE GENOMIC DNA]</scope>
    <source>
        <strain evidence="1 2">CCMP2467</strain>
    </source>
</reference>
<dbReference type="InterPro" id="IPR011604">
    <property type="entry name" value="PDDEXK-like_dom_sf"/>
</dbReference>
<keyword evidence="2" id="KW-1185">Reference proteome</keyword>
<sequence>MHRGKNWPRPEYVAHNMVQELQRLLEGDVSTTVELMHLLSGREVDVAAVCRRLRDLIWMHPGYEYLATAASLSDAQILAKWERSRRVVAAEGTWLHAKCECLLNGGSVPIASPEICMFLKFVQRFQAEGWTFRRTEWAIYAEAEDLAGSIDAVAERGSDICLVDWKRTKQLLSEDCSFGRHLKYPLQDVPDAGLWHYRVQLNIYAWILRRYYEVVVTDLRIVCLHPDNVFSPLAVTMLRDFAFGAAAVKVRRTLGITYKCAVFPDMCSEGSENLEACKGRAASLQILMCLP</sequence>
<organism evidence="1 2">
    <name type="scientific">Symbiodinium microadriaticum</name>
    <name type="common">Dinoflagellate</name>
    <name type="synonym">Zooxanthella microadriatica</name>
    <dbReference type="NCBI Taxonomy" id="2951"/>
    <lineage>
        <taxon>Eukaryota</taxon>
        <taxon>Sar</taxon>
        <taxon>Alveolata</taxon>
        <taxon>Dinophyceae</taxon>
        <taxon>Suessiales</taxon>
        <taxon>Symbiodiniaceae</taxon>
        <taxon>Symbiodinium</taxon>
    </lineage>
</organism>
<gene>
    <name evidence="1" type="ORF">AK812_SmicGene24649</name>
</gene>
<evidence type="ECO:0008006" key="3">
    <source>
        <dbReference type="Google" id="ProtNLM"/>
    </source>
</evidence>
<comment type="caution">
    <text evidence="1">The sequence shown here is derived from an EMBL/GenBank/DDBJ whole genome shotgun (WGS) entry which is preliminary data.</text>
</comment>
<evidence type="ECO:0000313" key="2">
    <source>
        <dbReference type="Proteomes" id="UP000186817"/>
    </source>
</evidence>
<protein>
    <recommendedName>
        <fullName evidence="3">PD-(D/E)XK endonuclease-like domain-containing protein</fullName>
    </recommendedName>
</protein>